<dbReference type="AlphaFoldDB" id="A0A2G6KE80"/>
<dbReference type="Gene3D" id="1.10.4030.10">
    <property type="entry name" value="Porin chaperone SurA, peptide-binding domain"/>
    <property type="match status" value="1"/>
</dbReference>
<dbReference type="PANTHER" id="PTHR47245:SF2">
    <property type="entry name" value="PEPTIDYL-PROLYL CIS-TRANS ISOMERASE HP_0175-RELATED"/>
    <property type="match status" value="1"/>
</dbReference>
<dbReference type="Pfam" id="PF13624">
    <property type="entry name" value="SurA_N_3"/>
    <property type="match status" value="1"/>
</dbReference>
<dbReference type="PROSITE" id="PS01096">
    <property type="entry name" value="PPIC_PPIASE_1"/>
    <property type="match status" value="1"/>
</dbReference>
<dbReference type="PROSITE" id="PS50198">
    <property type="entry name" value="PPIC_PPIASE_2"/>
    <property type="match status" value="1"/>
</dbReference>
<feature type="signal peptide" evidence="2">
    <location>
        <begin position="1"/>
        <end position="23"/>
    </location>
</feature>
<dbReference type="InterPro" id="IPR046357">
    <property type="entry name" value="PPIase_dom_sf"/>
</dbReference>
<evidence type="ECO:0000313" key="5">
    <source>
        <dbReference type="Proteomes" id="UP000230821"/>
    </source>
</evidence>
<evidence type="ECO:0000313" key="4">
    <source>
        <dbReference type="EMBL" id="PIE33262.1"/>
    </source>
</evidence>
<comment type="caution">
    <text evidence="4">The sequence shown here is derived from an EMBL/GenBank/DDBJ whole genome shotgun (WGS) entry which is preliminary data.</text>
</comment>
<dbReference type="GO" id="GO:0003755">
    <property type="term" value="F:peptidyl-prolyl cis-trans isomerase activity"/>
    <property type="evidence" value="ECO:0007669"/>
    <property type="project" value="UniProtKB-KW"/>
</dbReference>
<protein>
    <submittedName>
        <fullName evidence="4">Peptidylprolyl isomerase</fullName>
    </submittedName>
</protein>
<dbReference type="SUPFAM" id="SSF109998">
    <property type="entry name" value="Triger factor/SurA peptide-binding domain-like"/>
    <property type="match status" value="1"/>
</dbReference>
<proteinExistence type="predicted"/>
<keyword evidence="1 4" id="KW-0413">Isomerase</keyword>
<dbReference type="Proteomes" id="UP000230821">
    <property type="component" value="Unassembled WGS sequence"/>
</dbReference>
<dbReference type="PANTHER" id="PTHR47245">
    <property type="entry name" value="PEPTIDYLPROLYL ISOMERASE"/>
    <property type="match status" value="1"/>
</dbReference>
<dbReference type="InterPro" id="IPR050245">
    <property type="entry name" value="PrsA_foldase"/>
</dbReference>
<name>A0A2G6KE80_9BACT</name>
<dbReference type="EMBL" id="PDSK01000101">
    <property type="protein sequence ID" value="PIE33262.1"/>
    <property type="molecule type" value="Genomic_DNA"/>
</dbReference>
<accession>A0A2G6KE80</accession>
<dbReference type="Pfam" id="PF13616">
    <property type="entry name" value="Rotamase_3"/>
    <property type="match status" value="1"/>
</dbReference>
<dbReference type="InterPro" id="IPR027304">
    <property type="entry name" value="Trigger_fact/SurA_dom_sf"/>
</dbReference>
<keyword evidence="2" id="KW-0732">Signal</keyword>
<evidence type="ECO:0000256" key="1">
    <source>
        <dbReference type="PROSITE-ProRule" id="PRU00278"/>
    </source>
</evidence>
<evidence type="ECO:0000256" key="2">
    <source>
        <dbReference type="SAM" id="SignalP"/>
    </source>
</evidence>
<dbReference type="SUPFAM" id="SSF54534">
    <property type="entry name" value="FKBP-like"/>
    <property type="match status" value="1"/>
</dbReference>
<dbReference type="InterPro" id="IPR023058">
    <property type="entry name" value="PPIase_PpiC_CS"/>
</dbReference>
<gene>
    <name evidence="4" type="ORF">CSA56_12380</name>
</gene>
<feature type="chain" id="PRO_5013620251" evidence="2">
    <location>
        <begin position="24"/>
        <end position="324"/>
    </location>
</feature>
<evidence type="ECO:0000259" key="3">
    <source>
        <dbReference type="PROSITE" id="PS50198"/>
    </source>
</evidence>
<reference evidence="4 5" key="1">
    <citation type="submission" date="2017-10" db="EMBL/GenBank/DDBJ databases">
        <title>Novel microbial diversity and functional potential in the marine mammal oral microbiome.</title>
        <authorList>
            <person name="Dudek N.K."/>
            <person name="Sun C.L."/>
            <person name="Burstein D."/>
            <person name="Kantor R.S."/>
            <person name="Aliaga Goltsman D.S."/>
            <person name="Bik E.M."/>
            <person name="Thomas B.C."/>
            <person name="Banfield J.F."/>
            <person name="Relman D.A."/>
        </authorList>
    </citation>
    <scope>NUCLEOTIDE SEQUENCE [LARGE SCALE GENOMIC DNA]</scope>
    <source>
        <strain evidence="4">DOLJORAL78_47_16</strain>
    </source>
</reference>
<dbReference type="InterPro" id="IPR000297">
    <property type="entry name" value="PPIase_PpiC"/>
</dbReference>
<organism evidence="4 5">
    <name type="scientific">candidate division KSB3 bacterium</name>
    <dbReference type="NCBI Taxonomy" id="2044937"/>
    <lineage>
        <taxon>Bacteria</taxon>
        <taxon>candidate division KSB3</taxon>
    </lineage>
</organism>
<dbReference type="Gene3D" id="3.10.50.40">
    <property type="match status" value="1"/>
</dbReference>
<sequence length="324" mass="36505">MKRIIVSLCVCVCMLMGSLWSFAQTADPSQVVATVNDESILQSDVDEIITMFVLPQFQAQNPGQEFPEEQKAQLQTNLVTRLVMEKVLLQKAGEMGLTVDEEQLRQRVEMAAKQRPDISEDKWKELLTKEMLIQALIQQEVISKIDVSDEEVQKHYDEKKEQFQEPEQVQASHILIQVAQDATEEDKAAAKKKIEEILVLAKEGQDFAELAKEHSEGPSKDNGGDLGFFPRGAMVKPFEEVVFALSEGEISDVVETQFGYHIIKLTGKKEAREVPFEEVKEQLKQGLVRQKSNTEVMAWVEEMKAQADVEIVGSDKNADPQAVN</sequence>
<feature type="domain" description="PpiC" evidence="3">
    <location>
        <begin position="166"/>
        <end position="267"/>
    </location>
</feature>
<keyword evidence="1" id="KW-0697">Rotamase</keyword>